<keyword evidence="1" id="KW-0812">Transmembrane</keyword>
<comment type="caution">
    <text evidence="2">The sequence shown here is derived from an EMBL/GenBank/DDBJ whole genome shotgun (WGS) entry which is preliminary data.</text>
</comment>
<dbReference type="PANTHER" id="PTHR28026:SF9">
    <property type="entry name" value="2-HYDROXY-PALMITIC ACID DIOXYGENASE MPO1"/>
    <property type="match status" value="1"/>
</dbReference>
<feature type="transmembrane region" description="Helical" evidence="1">
    <location>
        <begin position="130"/>
        <end position="148"/>
    </location>
</feature>
<dbReference type="RefSeq" id="WP_210852176.1">
    <property type="nucleotide sequence ID" value="NZ_JAGQDD010000002.1"/>
</dbReference>
<protein>
    <submittedName>
        <fullName evidence="2">DUF962 domain-containing protein</fullName>
    </submittedName>
</protein>
<keyword evidence="3" id="KW-1185">Reference proteome</keyword>
<gene>
    <name evidence="2" type="ORF">KAK03_05510</name>
</gene>
<dbReference type="PANTHER" id="PTHR28026">
    <property type="entry name" value="DUF962 DOMAIN PROTEIN (AFU_ORTHOLOGUE AFUA_8G05310)"/>
    <property type="match status" value="1"/>
</dbReference>
<feature type="transmembrane region" description="Helical" evidence="1">
    <location>
        <begin position="80"/>
        <end position="110"/>
    </location>
</feature>
<dbReference type="Pfam" id="PF06127">
    <property type="entry name" value="Mpo1-like"/>
    <property type="match status" value="1"/>
</dbReference>
<feature type="transmembrane region" description="Helical" evidence="1">
    <location>
        <begin position="25"/>
        <end position="44"/>
    </location>
</feature>
<keyword evidence="1" id="KW-0472">Membrane</keyword>
<dbReference type="EMBL" id="JAGQDD010000002">
    <property type="protein sequence ID" value="MBQ0929938.1"/>
    <property type="molecule type" value="Genomic_DNA"/>
</dbReference>
<dbReference type="Proteomes" id="UP000676246">
    <property type="component" value="Unassembled WGS sequence"/>
</dbReference>
<dbReference type="GO" id="GO:0016020">
    <property type="term" value="C:membrane"/>
    <property type="evidence" value="ECO:0007669"/>
    <property type="project" value="GOC"/>
</dbReference>
<dbReference type="InterPro" id="IPR009305">
    <property type="entry name" value="Mpo1-like"/>
</dbReference>
<sequence>MRTVFQPATDLLVQYARLHRDRRNILTHAVGVPLVVFALGVLLGRPRWDSGWTPAWALWCLTTPWYLSRGQVGLGVAATLLNALLLALATPLAATGSWLVVGVGALLMGWSAQWAGHYYEGRRADAIDDLTRLLVGPLFVAAEALFALGRCRPLREQIERAAGPTRLRDLTVPA</sequence>
<evidence type="ECO:0000256" key="1">
    <source>
        <dbReference type="SAM" id="Phobius"/>
    </source>
</evidence>
<evidence type="ECO:0000313" key="3">
    <source>
        <dbReference type="Proteomes" id="UP000676246"/>
    </source>
</evidence>
<name>A0A940Y707_9BURK</name>
<accession>A0A940Y707</accession>
<dbReference type="GO" id="GO:0046521">
    <property type="term" value="P:sphingoid catabolic process"/>
    <property type="evidence" value="ECO:0007669"/>
    <property type="project" value="TreeGrafter"/>
</dbReference>
<keyword evidence="1" id="KW-1133">Transmembrane helix</keyword>
<organism evidence="2 3">
    <name type="scientific">Ideonella alba</name>
    <dbReference type="NCBI Taxonomy" id="2824118"/>
    <lineage>
        <taxon>Bacteria</taxon>
        <taxon>Pseudomonadati</taxon>
        <taxon>Pseudomonadota</taxon>
        <taxon>Betaproteobacteria</taxon>
        <taxon>Burkholderiales</taxon>
        <taxon>Sphaerotilaceae</taxon>
        <taxon>Ideonella</taxon>
    </lineage>
</organism>
<reference evidence="2 3" key="1">
    <citation type="submission" date="2021-04" db="EMBL/GenBank/DDBJ databases">
        <title>The genome sequence of Ideonella sp. 3Y2.</title>
        <authorList>
            <person name="Liu Y."/>
        </authorList>
    </citation>
    <scope>NUCLEOTIDE SEQUENCE [LARGE SCALE GENOMIC DNA]</scope>
    <source>
        <strain evidence="2 3">3Y2</strain>
    </source>
</reference>
<dbReference type="AlphaFoldDB" id="A0A940Y707"/>
<evidence type="ECO:0000313" key="2">
    <source>
        <dbReference type="EMBL" id="MBQ0929938.1"/>
    </source>
</evidence>
<proteinExistence type="predicted"/>